<keyword evidence="4" id="KW-0677">Repeat</keyword>
<evidence type="ECO:0000256" key="9">
    <source>
        <dbReference type="ARBA" id="ARBA00023157"/>
    </source>
</evidence>
<dbReference type="Gene3D" id="2.60.40.60">
    <property type="entry name" value="Cadherins"/>
    <property type="match status" value="2"/>
</dbReference>
<dbReference type="InterPro" id="IPR002126">
    <property type="entry name" value="Cadherin-like_dom"/>
</dbReference>
<dbReference type="Pfam" id="PF00028">
    <property type="entry name" value="Cadherin"/>
    <property type="match status" value="2"/>
</dbReference>
<dbReference type="AlphaFoldDB" id="A0A8C9T8C8"/>
<evidence type="ECO:0000256" key="7">
    <source>
        <dbReference type="ARBA" id="ARBA00022989"/>
    </source>
</evidence>
<keyword evidence="7" id="KW-1133">Transmembrane helix</keyword>
<dbReference type="GO" id="GO:0005886">
    <property type="term" value="C:plasma membrane"/>
    <property type="evidence" value="ECO:0007669"/>
    <property type="project" value="InterPro"/>
</dbReference>
<keyword evidence="10" id="KW-0325">Glycoprotein</keyword>
<accession>A0A8C9T8C8</accession>
<name>A0A8C9T8C8_SCLFO</name>
<keyword evidence="14" id="KW-1185">Reference proteome</keyword>
<evidence type="ECO:0000256" key="5">
    <source>
        <dbReference type="ARBA" id="ARBA00022837"/>
    </source>
</evidence>
<proteinExistence type="predicted"/>
<keyword evidence="6" id="KW-0130">Cell adhesion</keyword>
<evidence type="ECO:0000256" key="4">
    <source>
        <dbReference type="ARBA" id="ARBA00022737"/>
    </source>
</evidence>
<evidence type="ECO:0000256" key="10">
    <source>
        <dbReference type="ARBA" id="ARBA00023180"/>
    </source>
</evidence>
<dbReference type="OrthoDB" id="6252479at2759"/>
<dbReference type="PROSITE" id="PS50268">
    <property type="entry name" value="CADHERIN_2"/>
    <property type="match status" value="2"/>
</dbReference>
<dbReference type="InterPro" id="IPR015919">
    <property type="entry name" value="Cadherin-like_sf"/>
</dbReference>
<protein>
    <recommendedName>
        <fullName evidence="12">Cadherin domain-containing protein</fullName>
    </recommendedName>
</protein>
<dbReference type="SMART" id="SM00112">
    <property type="entry name" value="CA"/>
    <property type="match status" value="2"/>
</dbReference>
<sequence length="251" mass="27418">MTGSLPFAIEKTTGNIVVIRSLDREVQIPEDLPIGFVIGRVHAEDQDDGINGFLCYVFERGNDDLLFSIEQNTGLITLIGNLDFEKEEVHLLLVKVKDGGWIPKTGDISVIVAVKDVNDNPPVFLASEYTVSVPENSPVGTTVIQTKASDRDSGVNAEIIYSLLSGDKDTFAVDSKDGTITIQEMCDFEIQQEFEILVKASNTGSSAYFSELQSIKCKLMMKIPLYSGAIFFTASRVGTQTDPLLLIQSLG</sequence>
<dbReference type="FunFam" id="2.60.40.60:FF:000039">
    <property type="entry name" value="FAT atypical cadherin 3"/>
    <property type="match status" value="1"/>
</dbReference>
<evidence type="ECO:0000259" key="12">
    <source>
        <dbReference type="PROSITE" id="PS50268"/>
    </source>
</evidence>
<dbReference type="InterPro" id="IPR020894">
    <property type="entry name" value="Cadherin_CS"/>
</dbReference>
<dbReference type="PANTHER" id="PTHR24028">
    <property type="entry name" value="CADHERIN-87A"/>
    <property type="match status" value="1"/>
</dbReference>
<evidence type="ECO:0000256" key="2">
    <source>
        <dbReference type="ARBA" id="ARBA00022536"/>
    </source>
</evidence>
<feature type="domain" description="Cadherin" evidence="12">
    <location>
        <begin position="125"/>
        <end position="245"/>
    </location>
</feature>
<organism evidence="13 14">
    <name type="scientific">Scleropages formosus</name>
    <name type="common">Asian bonytongue</name>
    <name type="synonym">Osteoglossum formosum</name>
    <dbReference type="NCBI Taxonomy" id="113540"/>
    <lineage>
        <taxon>Eukaryota</taxon>
        <taxon>Metazoa</taxon>
        <taxon>Chordata</taxon>
        <taxon>Craniata</taxon>
        <taxon>Vertebrata</taxon>
        <taxon>Euteleostomi</taxon>
        <taxon>Actinopterygii</taxon>
        <taxon>Neopterygii</taxon>
        <taxon>Teleostei</taxon>
        <taxon>Osteoglossocephala</taxon>
        <taxon>Osteoglossomorpha</taxon>
        <taxon>Osteoglossiformes</taxon>
        <taxon>Osteoglossidae</taxon>
        <taxon>Scleropages</taxon>
    </lineage>
</organism>
<dbReference type="GO" id="GO:0009653">
    <property type="term" value="P:anatomical structure morphogenesis"/>
    <property type="evidence" value="ECO:0007669"/>
    <property type="project" value="UniProtKB-ARBA"/>
</dbReference>
<dbReference type="SUPFAM" id="SSF49313">
    <property type="entry name" value="Cadherin-like"/>
    <property type="match status" value="2"/>
</dbReference>
<reference evidence="13" key="3">
    <citation type="submission" date="2025-09" db="UniProtKB">
        <authorList>
            <consortium name="Ensembl"/>
        </authorList>
    </citation>
    <scope>IDENTIFICATION</scope>
</reference>
<evidence type="ECO:0000256" key="11">
    <source>
        <dbReference type="PROSITE-ProRule" id="PRU00043"/>
    </source>
</evidence>
<keyword evidence="8" id="KW-0472">Membrane</keyword>
<evidence type="ECO:0000313" key="14">
    <source>
        <dbReference type="Proteomes" id="UP000694397"/>
    </source>
</evidence>
<dbReference type="InterPro" id="IPR050174">
    <property type="entry name" value="Protocadherin/Cadherin-CA"/>
</dbReference>
<feature type="domain" description="Cadherin" evidence="12">
    <location>
        <begin position="20"/>
        <end position="124"/>
    </location>
</feature>
<dbReference type="FunFam" id="2.60.40.60:FF:000029">
    <property type="entry name" value="Cadherin EGF LAG seven-pass G-type receptor 3"/>
    <property type="match status" value="1"/>
</dbReference>
<evidence type="ECO:0000256" key="3">
    <source>
        <dbReference type="ARBA" id="ARBA00022692"/>
    </source>
</evidence>
<dbReference type="PANTHER" id="PTHR24028:SF328">
    <property type="entry name" value="CADHERIN-3"/>
    <property type="match status" value="1"/>
</dbReference>
<dbReference type="Proteomes" id="UP000694397">
    <property type="component" value="Chromosome 10"/>
</dbReference>
<dbReference type="GeneTree" id="ENSGT00940000155719"/>
<reference evidence="13" key="2">
    <citation type="submission" date="2025-08" db="UniProtKB">
        <authorList>
            <consortium name="Ensembl"/>
        </authorList>
    </citation>
    <scope>IDENTIFICATION</scope>
</reference>
<dbReference type="PRINTS" id="PR00205">
    <property type="entry name" value="CADHERIN"/>
</dbReference>
<dbReference type="Ensembl" id="ENSSFOT00015057950.1">
    <property type="protein sequence ID" value="ENSSFOP00015048212.1"/>
    <property type="gene ID" value="ENSSFOG00015025537.1"/>
</dbReference>
<comment type="subcellular location">
    <subcellularLocation>
        <location evidence="1">Membrane</location>
        <topology evidence="1">Single-pass membrane protein</topology>
    </subcellularLocation>
</comment>
<evidence type="ECO:0000256" key="8">
    <source>
        <dbReference type="ARBA" id="ARBA00023136"/>
    </source>
</evidence>
<dbReference type="GO" id="GO:0007156">
    <property type="term" value="P:homophilic cell adhesion via plasma membrane adhesion molecules"/>
    <property type="evidence" value="ECO:0007669"/>
    <property type="project" value="InterPro"/>
</dbReference>
<keyword evidence="3" id="KW-0812">Transmembrane</keyword>
<reference evidence="13 14" key="1">
    <citation type="submission" date="2019-04" db="EMBL/GenBank/DDBJ databases">
        <authorList>
            <consortium name="Wellcome Sanger Institute Data Sharing"/>
        </authorList>
    </citation>
    <scope>NUCLEOTIDE SEQUENCE [LARGE SCALE GENOMIC DNA]</scope>
</reference>
<keyword evidence="9" id="KW-1015">Disulfide bond</keyword>
<evidence type="ECO:0000313" key="13">
    <source>
        <dbReference type="Ensembl" id="ENSSFOP00015048212.1"/>
    </source>
</evidence>
<dbReference type="GO" id="GO:0005509">
    <property type="term" value="F:calcium ion binding"/>
    <property type="evidence" value="ECO:0007669"/>
    <property type="project" value="UniProtKB-UniRule"/>
</dbReference>
<evidence type="ECO:0000256" key="1">
    <source>
        <dbReference type="ARBA" id="ARBA00004167"/>
    </source>
</evidence>
<dbReference type="CDD" id="cd11304">
    <property type="entry name" value="Cadherin_repeat"/>
    <property type="match status" value="2"/>
</dbReference>
<evidence type="ECO:0000256" key="6">
    <source>
        <dbReference type="ARBA" id="ARBA00022889"/>
    </source>
</evidence>
<keyword evidence="2" id="KW-0245">EGF-like domain</keyword>
<keyword evidence="5 11" id="KW-0106">Calcium</keyword>
<dbReference type="PROSITE" id="PS00232">
    <property type="entry name" value="CADHERIN_1"/>
    <property type="match status" value="1"/>
</dbReference>